<evidence type="ECO:0000313" key="9">
    <source>
        <dbReference type="EMBL" id="MPV89240.1"/>
    </source>
</evidence>
<dbReference type="InterPro" id="IPR011006">
    <property type="entry name" value="CheY-like_superfamily"/>
</dbReference>
<keyword evidence="2" id="KW-0805">Transcription regulation</keyword>
<dbReference type="InterPro" id="IPR001789">
    <property type="entry name" value="Sig_transdc_resp-reg_receiver"/>
</dbReference>
<feature type="modified residue" description="4-aspartylphosphate" evidence="5">
    <location>
        <position position="58"/>
    </location>
</feature>
<keyword evidence="3 6" id="KW-0238">DNA-binding</keyword>
<evidence type="ECO:0000256" key="3">
    <source>
        <dbReference type="ARBA" id="ARBA00023125"/>
    </source>
</evidence>
<dbReference type="Proteomes" id="UP000429644">
    <property type="component" value="Unassembled WGS sequence"/>
</dbReference>
<proteinExistence type="predicted"/>
<accession>A0A7J9UZD2</accession>
<evidence type="ECO:0000259" key="7">
    <source>
        <dbReference type="PROSITE" id="PS50110"/>
    </source>
</evidence>
<dbReference type="OrthoDB" id="3197131at2"/>
<feature type="domain" description="Response regulatory" evidence="7">
    <location>
        <begin position="9"/>
        <end position="122"/>
    </location>
</feature>
<evidence type="ECO:0000256" key="5">
    <source>
        <dbReference type="PROSITE-ProRule" id="PRU00169"/>
    </source>
</evidence>
<dbReference type="InterPro" id="IPR039420">
    <property type="entry name" value="WalR-like"/>
</dbReference>
<dbReference type="GO" id="GO:0000976">
    <property type="term" value="F:transcription cis-regulatory region binding"/>
    <property type="evidence" value="ECO:0007669"/>
    <property type="project" value="TreeGrafter"/>
</dbReference>
<keyword evidence="1 5" id="KW-0597">Phosphoprotein</keyword>
<dbReference type="CDD" id="cd00383">
    <property type="entry name" value="trans_reg_C"/>
    <property type="match status" value="1"/>
</dbReference>
<evidence type="ECO:0000313" key="10">
    <source>
        <dbReference type="Proteomes" id="UP000429644"/>
    </source>
</evidence>
<dbReference type="PANTHER" id="PTHR48111">
    <property type="entry name" value="REGULATOR OF RPOS"/>
    <property type="match status" value="1"/>
</dbReference>
<evidence type="ECO:0000256" key="2">
    <source>
        <dbReference type="ARBA" id="ARBA00023015"/>
    </source>
</evidence>
<reference evidence="9 10" key="1">
    <citation type="submission" date="2019-10" db="EMBL/GenBank/DDBJ databases">
        <title>Georgenia wutianyii sp. nov. and Georgenia yuyongxinii sp. nov. isolated from plateau pika (Ochotona curzoniae) in the Qinghai-Tibet plateau of China.</title>
        <authorList>
            <person name="Tian Z."/>
        </authorList>
    </citation>
    <scope>NUCLEOTIDE SEQUENCE [LARGE SCALE GENOMIC DNA]</scope>
    <source>
        <strain evidence="9 10">JCM 15130</strain>
    </source>
</reference>
<dbReference type="GO" id="GO:0032993">
    <property type="term" value="C:protein-DNA complex"/>
    <property type="evidence" value="ECO:0007669"/>
    <property type="project" value="TreeGrafter"/>
</dbReference>
<dbReference type="SMART" id="SM00448">
    <property type="entry name" value="REC"/>
    <property type="match status" value="1"/>
</dbReference>
<dbReference type="InterPro" id="IPR016032">
    <property type="entry name" value="Sig_transdc_resp-reg_C-effctor"/>
</dbReference>
<dbReference type="InterPro" id="IPR001867">
    <property type="entry name" value="OmpR/PhoB-type_DNA-bd"/>
</dbReference>
<evidence type="ECO:0000256" key="1">
    <source>
        <dbReference type="ARBA" id="ARBA00022553"/>
    </source>
</evidence>
<gene>
    <name evidence="9" type="ORF">GB882_11230</name>
</gene>
<dbReference type="RefSeq" id="WP_152231958.1">
    <property type="nucleotide sequence ID" value="NZ_BAAAOT010000008.1"/>
</dbReference>
<dbReference type="PANTHER" id="PTHR48111:SF4">
    <property type="entry name" value="DNA-BINDING DUAL TRANSCRIPTIONAL REGULATOR OMPR"/>
    <property type="match status" value="1"/>
</dbReference>
<dbReference type="SMART" id="SM00862">
    <property type="entry name" value="Trans_reg_C"/>
    <property type="match status" value="1"/>
</dbReference>
<keyword evidence="10" id="KW-1185">Reference proteome</keyword>
<keyword evidence="4" id="KW-0804">Transcription</keyword>
<dbReference type="InterPro" id="IPR036388">
    <property type="entry name" value="WH-like_DNA-bd_sf"/>
</dbReference>
<dbReference type="Gene3D" id="1.10.10.10">
    <property type="entry name" value="Winged helix-like DNA-binding domain superfamily/Winged helix DNA-binding domain"/>
    <property type="match status" value="1"/>
</dbReference>
<sequence length="324" mass="33667">MSGFVEHRTAVVVEDDDDIRGLLVAVLTQAGFVVHPAATGHAGVELVRSHEPLVTTLDISLPDIDGFEVARRIRAFSATYLVMLTAHTDEVDTLLGLESGADDYVTKPFRPRELRARVEAMLRRPRHLGTTRAAVAPARPSLALAAPSLALPAPSLALPAPGAVAAAPSPAATAPSVSPGPITARAPSPGPVAAVASGLGPITAVPPLVATAAASRTATLAAPAGLRLDVDARQVFVDGAEVHLTPTEFTLLAALLTAPGVVRAKTELVESLWGTSYAAPLAGADRRSLEVHMANLRRKLGDDAARPRFIETVRGVGYRLVPAR</sequence>
<name>A0A7J9UZD2_9MICO</name>
<feature type="DNA-binding region" description="OmpR/PhoB-type" evidence="6">
    <location>
        <begin position="215"/>
        <end position="322"/>
    </location>
</feature>
<feature type="domain" description="OmpR/PhoB-type" evidence="8">
    <location>
        <begin position="215"/>
        <end position="322"/>
    </location>
</feature>
<dbReference type="EMBL" id="WHPD01002425">
    <property type="protein sequence ID" value="MPV89240.1"/>
    <property type="molecule type" value="Genomic_DNA"/>
</dbReference>
<evidence type="ECO:0000259" key="8">
    <source>
        <dbReference type="PROSITE" id="PS51755"/>
    </source>
</evidence>
<protein>
    <submittedName>
        <fullName evidence="9">Response regulator</fullName>
    </submittedName>
</protein>
<dbReference type="GO" id="GO:0005829">
    <property type="term" value="C:cytosol"/>
    <property type="evidence" value="ECO:0007669"/>
    <property type="project" value="TreeGrafter"/>
</dbReference>
<evidence type="ECO:0000256" key="4">
    <source>
        <dbReference type="ARBA" id="ARBA00023163"/>
    </source>
</evidence>
<dbReference type="PROSITE" id="PS50110">
    <property type="entry name" value="RESPONSE_REGULATORY"/>
    <property type="match status" value="1"/>
</dbReference>
<dbReference type="Gene3D" id="3.40.50.2300">
    <property type="match status" value="1"/>
</dbReference>
<dbReference type="AlphaFoldDB" id="A0A7J9UZD2"/>
<comment type="caution">
    <text evidence="9">The sequence shown here is derived from an EMBL/GenBank/DDBJ whole genome shotgun (WGS) entry which is preliminary data.</text>
</comment>
<organism evidence="9 10">
    <name type="scientific">Georgenia ruanii</name>
    <dbReference type="NCBI Taxonomy" id="348442"/>
    <lineage>
        <taxon>Bacteria</taxon>
        <taxon>Bacillati</taxon>
        <taxon>Actinomycetota</taxon>
        <taxon>Actinomycetes</taxon>
        <taxon>Micrococcales</taxon>
        <taxon>Bogoriellaceae</taxon>
        <taxon>Georgenia</taxon>
    </lineage>
</organism>
<dbReference type="GO" id="GO:0006355">
    <property type="term" value="P:regulation of DNA-templated transcription"/>
    <property type="evidence" value="ECO:0007669"/>
    <property type="project" value="InterPro"/>
</dbReference>
<dbReference type="SUPFAM" id="SSF52172">
    <property type="entry name" value="CheY-like"/>
    <property type="match status" value="1"/>
</dbReference>
<dbReference type="GO" id="GO:0000156">
    <property type="term" value="F:phosphorelay response regulator activity"/>
    <property type="evidence" value="ECO:0007669"/>
    <property type="project" value="TreeGrafter"/>
</dbReference>
<dbReference type="Pfam" id="PF00486">
    <property type="entry name" value="Trans_reg_C"/>
    <property type="match status" value="1"/>
</dbReference>
<dbReference type="Pfam" id="PF00072">
    <property type="entry name" value="Response_reg"/>
    <property type="match status" value="1"/>
</dbReference>
<evidence type="ECO:0000256" key="6">
    <source>
        <dbReference type="PROSITE-ProRule" id="PRU01091"/>
    </source>
</evidence>
<dbReference type="PROSITE" id="PS51755">
    <property type="entry name" value="OMPR_PHOB"/>
    <property type="match status" value="1"/>
</dbReference>
<dbReference type="SUPFAM" id="SSF46894">
    <property type="entry name" value="C-terminal effector domain of the bipartite response regulators"/>
    <property type="match status" value="1"/>
</dbReference>